<evidence type="ECO:0008006" key="3">
    <source>
        <dbReference type="Google" id="ProtNLM"/>
    </source>
</evidence>
<gene>
    <name evidence="1" type="ORF">SAMN05421827_10256</name>
</gene>
<evidence type="ECO:0000313" key="2">
    <source>
        <dbReference type="Proteomes" id="UP000199643"/>
    </source>
</evidence>
<sequence>MPFQFKKTVYQIAIFFVFALIFSGCKKHDEDSQPDKITSVKQQIAGEWELTGGVYIMYDETGKISYTEKLPFESPAPWYDFRNPETLYLSDRHGRQALAYKISITDNQTTRIDIAATSYDIDKTFDITAINDKNMTWVNDQRFDNPGPGFASRVYTEYNFTKR</sequence>
<evidence type="ECO:0000313" key="1">
    <source>
        <dbReference type="EMBL" id="SDF90177.1"/>
    </source>
</evidence>
<proteinExistence type="predicted"/>
<protein>
    <recommendedName>
        <fullName evidence="3">Lipocalin-like domain-containing protein</fullName>
    </recommendedName>
</protein>
<accession>A0A1G7PV38</accession>
<dbReference type="RefSeq" id="WP_090496832.1">
    <property type="nucleotide sequence ID" value="NZ_FNCH01000002.1"/>
</dbReference>
<reference evidence="2" key="1">
    <citation type="submission" date="2016-10" db="EMBL/GenBank/DDBJ databases">
        <authorList>
            <person name="Varghese N."/>
            <person name="Submissions S."/>
        </authorList>
    </citation>
    <scope>NUCLEOTIDE SEQUENCE [LARGE SCALE GENOMIC DNA]</scope>
    <source>
        <strain evidence="2">DSM 17933</strain>
    </source>
</reference>
<keyword evidence="2" id="KW-1185">Reference proteome</keyword>
<dbReference type="OrthoDB" id="241638at2"/>
<organism evidence="1 2">
    <name type="scientific">Pedobacter terrae</name>
    <dbReference type="NCBI Taxonomy" id="405671"/>
    <lineage>
        <taxon>Bacteria</taxon>
        <taxon>Pseudomonadati</taxon>
        <taxon>Bacteroidota</taxon>
        <taxon>Sphingobacteriia</taxon>
        <taxon>Sphingobacteriales</taxon>
        <taxon>Sphingobacteriaceae</taxon>
        <taxon>Pedobacter</taxon>
    </lineage>
</organism>
<dbReference type="EMBL" id="FNCH01000002">
    <property type="protein sequence ID" value="SDF90177.1"/>
    <property type="molecule type" value="Genomic_DNA"/>
</dbReference>
<dbReference type="AlphaFoldDB" id="A0A1G7PV38"/>
<dbReference type="Proteomes" id="UP000199643">
    <property type="component" value="Unassembled WGS sequence"/>
</dbReference>
<dbReference type="PROSITE" id="PS51257">
    <property type="entry name" value="PROKAR_LIPOPROTEIN"/>
    <property type="match status" value="1"/>
</dbReference>
<name>A0A1G7PV38_9SPHI</name>